<keyword evidence="1" id="KW-1133">Transmembrane helix</keyword>
<comment type="caution">
    <text evidence="2">The sequence shown here is derived from an EMBL/GenBank/DDBJ whole genome shotgun (WGS) entry which is preliminary data.</text>
</comment>
<name>A0A1E5IKR8_ENDTX</name>
<protein>
    <submittedName>
        <fullName evidence="2">Uncharacterized protein</fullName>
    </submittedName>
</protein>
<reference evidence="2 3" key="1">
    <citation type="submission" date="2015-11" db="EMBL/GenBank/DDBJ databases">
        <title>Evidence for parallel genomic evolution in an endosymbiosis of termite gut flagellates.</title>
        <authorList>
            <person name="Zheng H."/>
        </authorList>
    </citation>
    <scope>NUCLEOTIDE SEQUENCE [LARGE SCALE GENOMIC DNA]</scope>
    <source>
        <strain evidence="2 3">CET450</strain>
    </source>
</reference>
<proteinExistence type="predicted"/>
<dbReference type="AlphaFoldDB" id="A0A1E5IKR8"/>
<dbReference type="EMBL" id="LNVX01000291">
    <property type="protein sequence ID" value="OEG70733.1"/>
    <property type="molecule type" value="Genomic_DNA"/>
</dbReference>
<evidence type="ECO:0000313" key="2">
    <source>
        <dbReference type="EMBL" id="OEG70733.1"/>
    </source>
</evidence>
<accession>A0A1E5IKR8</accession>
<dbReference type="Proteomes" id="UP000095237">
    <property type="component" value="Unassembled WGS sequence"/>
</dbReference>
<keyword evidence="1" id="KW-0472">Membrane</keyword>
<gene>
    <name evidence="2" type="ORF">ATZ36_17320</name>
</gene>
<feature type="transmembrane region" description="Helical" evidence="1">
    <location>
        <begin position="31"/>
        <end position="49"/>
    </location>
</feature>
<evidence type="ECO:0000313" key="3">
    <source>
        <dbReference type="Proteomes" id="UP000095237"/>
    </source>
</evidence>
<sequence length="76" mass="8486">MGYWELVGARLIVFVSLDFIGYFFGKTAQDIGFALSIFLFILGLLKAELGFWEVVLTLVVDLVFSEITSFVVSSIL</sequence>
<evidence type="ECO:0000256" key="1">
    <source>
        <dbReference type="SAM" id="Phobius"/>
    </source>
</evidence>
<keyword evidence="1" id="KW-0812">Transmembrane</keyword>
<feature type="transmembrane region" description="Helical" evidence="1">
    <location>
        <begin position="6"/>
        <end position="24"/>
    </location>
</feature>
<organism evidence="2 3">
    <name type="scientific">Endomicrobium trichonymphae</name>
    <dbReference type="NCBI Taxonomy" id="1408204"/>
    <lineage>
        <taxon>Bacteria</taxon>
        <taxon>Pseudomonadati</taxon>
        <taxon>Elusimicrobiota</taxon>
        <taxon>Endomicrobiia</taxon>
        <taxon>Endomicrobiales</taxon>
        <taxon>Endomicrobiaceae</taxon>
        <taxon>Candidatus Endomicrobiellum</taxon>
    </lineage>
</organism>
<keyword evidence="3" id="KW-1185">Reference proteome</keyword>